<dbReference type="InterPro" id="IPR016032">
    <property type="entry name" value="Sig_transdc_resp-reg_C-effctor"/>
</dbReference>
<dbReference type="EMBL" id="JBHTKJ010000073">
    <property type="protein sequence ID" value="MFD1040419.1"/>
    <property type="molecule type" value="Genomic_DNA"/>
</dbReference>
<evidence type="ECO:0000256" key="2">
    <source>
        <dbReference type="ARBA" id="ARBA00022553"/>
    </source>
</evidence>
<keyword evidence="10" id="KW-1185">Reference proteome</keyword>
<protein>
    <submittedName>
        <fullName evidence="9">Response regulator</fullName>
    </submittedName>
</protein>
<dbReference type="Pfam" id="PF00072">
    <property type="entry name" value="Response_reg"/>
    <property type="match status" value="1"/>
</dbReference>
<dbReference type="PANTHER" id="PTHR43214:SF43">
    <property type="entry name" value="TWO-COMPONENT RESPONSE REGULATOR"/>
    <property type="match status" value="1"/>
</dbReference>
<dbReference type="PANTHER" id="PTHR43214">
    <property type="entry name" value="TWO-COMPONENT RESPONSE REGULATOR"/>
    <property type="match status" value="1"/>
</dbReference>
<dbReference type="InterPro" id="IPR000792">
    <property type="entry name" value="Tscrpt_reg_LuxR_C"/>
</dbReference>
<proteinExistence type="predicted"/>
<keyword evidence="2 6" id="KW-0597">Phosphoprotein</keyword>
<sequence length="223" mass="25138">MINVMLVDDHAVLRDGLKNIIELEQDIKVVGEATSGNDALAKIKDLNPDIVIMDINLPNRNGIEVTEILKQKYPGIKICILTMYSHDEYFLASIRIGADGYLLKDSPSEQVVEAIRTIANGESVIHPSLTKKLLSFHQQKNENESEQSSELSEREKDVLMCLLEGLSNKQIAEKLFISDKTVKVHVSKIFKKLNVKSRSQVIIHAVQNQLIPIPQIRTEEDEK</sequence>
<dbReference type="SMART" id="SM00448">
    <property type="entry name" value="REC"/>
    <property type="match status" value="1"/>
</dbReference>
<dbReference type="CDD" id="cd17535">
    <property type="entry name" value="REC_NarL-like"/>
    <property type="match status" value="1"/>
</dbReference>
<dbReference type="PRINTS" id="PR00038">
    <property type="entry name" value="HTHLUXR"/>
</dbReference>
<evidence type="ECO:0000256" key="1">
    <source>
        <dbReference type="ARBA" id="ARBA00004496"/>
    </source>
</evidence>
<evidence type="ECO:0000259" key="7">
    <source>
        <dbReference type="PROSITE" id="PS50043"/>
    </source>
</evidence>
<feature type="modified residue" description="4-aspartylphosphate" evidence="6">
    <location>
        <position position="54"/>
    </location>
</feature>
<dbReference type="PROSITE" id="PS50110">
    <property type="entry name" value="RESPONSE_REGULATORY"/>
    <property type="match status" value="1"/>
</dbReference>
<comment type="subcellular location">
    <subcellularLocation>
        <location evidence="1">Cytoplasm</location>
    </subcellularLocation>
</comment>
<evidence type="ECO:0000259" key="8">
    <source>
        <dbReference type="PROSITE" id="PS50110"/>
    </source>
</evidence>
<dbReference type="SUPFAM" id="SSF52172">
    <property type="entry name" value="CheY-like"/>
    <property type="match status" value="1"/>
</dbReference>
<keyword evidence="3" id="KW-0805">Transcription regulation</keyword>
<dbReference type="SMART" id="SM00421">
    <property type="entry name" value="HTH_LUXR"/>
    <property type="match status" value="1"/>
</dbReference>
<evidence type="ECO:0000313" key="9">
    <source>
        <dbReference type="EMBL" id="MFD1040419.1"/>
    </source>
</evidence>
<comment type="caution">
    <text evidence="9">The sequence shown here is derived from an EMBL/GenBank/DDBJ whole genome shotgun (WGS) entry which is preliminary data.</text>
</comment>
<dbReference type="SUPFAM" id="SSF46894">
    <property type="entry name" value="C-terminal effector domain of the bipartite response regulators"/>
    <property type="match status" value="1"/>
</dbReference>
<dbReference type="Proteomes" id="UP001597040">
    <property type="component" value="Unassembled WGS sequence"/>
</dbReference>
<organism evidence="9 10">
    <name type="scientific">Virgibacillus byunsanensis</name>
    <dbReference type="NCBI Taxonomy" id="570945"/>
    <lineage>
        <taxon>Bacteria</taxon>
        <taxon>Bacillati</taxon>
        <taxon>Bacillota</taxon>
        <taxon>Bacilli</taxon>
        <taxon>Bacillales</taxon>
        <taxon>Bacillaceae</taxon>
        <taxon>Virgibacillus</taxon>
    </lineage>
</organism>
<dbReference type="InterPro" id="IPR011006">
    <property type="entry name" value="CheY-like_superfamily"/>
</dbReference>
<evidence type="ECO:0000256" key="3">
    <source>
        <dbReference type="ARBA" id="ARBA00023015"/>
    </source>
</evidence>
<keyword evidence="4" id="KW-0238">DNA-binding</keyword>
<evidence type="ECO:0000313" key="10">
    <source>
        <dbReference type="Proteomes" id="UP001597040"/>
    </source>
</evidence>
<feature type="domain" description="HTH luxR-type" evidence="7">
    <location>
        <begin position="144"/>
        <end position="209"/>
    </location>
</feature>
<evidence type="ECO:0000256" key="5">
    <source>
        <dbReference type="ARBA" id="ARBA00023163"/>
    </source>
</evidence>
<dbReference type="Pfam" id="PF00196">
    <property type="entry name" value="GerE"/>
    <property type="match status" value="1"/>
</dbReference>
<dbReference type="InterPro" id="IPR058245">
    <property type="entry name" value="NreC/VraR/RcsB-like_REC"/>
</dbReference>
<dbReference type="RefSeq" id="WP_390364488.1">
    <property type="nucleotide sequence ID" value="NZ_JBHTKJ010000073.1"/>
</dbReference>
<dbReference type="InterPro" id="IPR001789">
    <property type="entry name" value="Sig_transdc_resp-reg_receiver"/>
</dbReference>
<dbReference type="CDD" id="cd06170">
    <property type="entry name" value="LuxR_C_like"/>
    <property type="match status" value="1"/>
</dbReference>
<accession>A0ABW3LTP2</accession>
<keyword evidence="5" id="KW-0804">Transcription</keyword>
<dbReference type="InterPro" id="IPR039420">
    <property type="entry name" value="WalR-like"/>
</dbReference>
<dbReference type="PROSITE" id="PS50043">
    <property type="entry name" value="HTH_LUXR_2"/>
    <property type="match status" value="1"/>
</dbReference>
<reference evidence="10" key="1">
    <citation type="journal article" date="2019" name="Int. J. Syst. Evol. Microbiol.">
        <title>The Global Catalogue of Microorganisms (GCM) 10K type strain sequencing project: providing services to taxonomists for standard genome sequencing and annotation.</title>
        <authorList>
            <consortium name="The Broad Institute Genomics Platform"/>
            <consortium name="The Broad Institute Genome Sequencing Center for Infectious Disease"/>
            <person name="Wu L."/>
            <person name="Ma J."/>
        </authorList>
    </citation>
    <scope>NUCLEOTIDE SEQUENCE [LARGE SCALE GENOMIC DNA]</scope>
    <source>
        <strain evidence="10">CCUG 56754</strain>
    </source>
</reference>
<dbReference type="Gene3D" id="3.40.50.2300">
    <property type="match status" value="1"/>
</dbReference>
<evidence type="ECO:0000256" key="4">
    <source>
        <dbReference type="ARBA" id="ARBA00023125"/>
    </source>
</evidence>
<evidence type="ECO:0000256" key="6">
    <source>
        <dbReference type="PROSITE-ProRule" id="PRU00169"/>
    </source>
</evidence>
<name>A0ABW3LTP2_9BACI</name>
<gene>
    <name evidence="9" type="ORF">ACFQ3N_18750</name>
</gene>
<feature type="domain" description="Response regulatory" evidence="8">
    <location>
        <begin position="3"/>
        <end position="119"/>
    </location>
</feature>